<feature type="active site" description="Charge relay system" evidence="5">
    <location>
        <position position="110"/>
    </location>
</feature>
<gene>
    <name evidence="8" type="ORF">CDD82_3124</name>
</gene>
<dbReference type="PANTHER" id="PTHR43806">
    <property type="entry name" value="PEPTIDASE S8"/>
    <property type="match status" value="1"/>
</dbReference>
<evidence type="ECO:0000256" key="3">
    <source>
        <dbReference type="ARBA" id="ARBA00022801"/>
    </source>
</evidence>
<dbReference type="InterPro" id="IPR015500">
    <property type="entry name" value="Peptidase_S8_subtilisin-rel"/>
</dbReference>
<dbReference type="InterPro" id="IPR022398">
    <property type="entry name" value="Peptidase_S8_His-AS"/>
</dbReference>
<evidence type="ECO:0000256" key="2">
    <source>
        <dbReference type="ARBA" id="ARBA00022670"/>
    </source>
</evidence>
<keyword evidence="4 5" id="KW-0720">Serine protease</keyword>
<feature type="active site" description="Charge relay system" evidence="5">
    <location>
        <position position="270"/>
    </location>
</feature>
<feature type="domain" description="Peptidase S8/S53" evidence="7">
    <location>
        <begin position="65"/>
        <end position="304"/>
    </location>
</feature>
<evidence type="ECO:0000259" key="7">
    <source>
        <dbReference type="Pfam" id="PF00082"/>
    </source>
</evidence>
<keyword evidence="3 5" id="KW-0378">Hydrolase</keyword>
<dbReference type="GO" id="GO:0006508">
    <property type="term" value="P:proteolysis"/>
    <property type="evidence" value="ECO:0007669"/>
    <property type="project" value="UniProtKB-KW"/>
</dbReference>
<organism evidence="8 9">
    <name type="scientific">Ophiocordyceps australis</name>
    <dbReference type="NCBI Taxonomy" id="1399860"/>
    <lineage>
        <taxon>Eukaryota</taxon>
        <taxon>Fungi</taxon>
        <taxon>Dikarya</taxon>
        <taxon>Ascomycota</taxon>
        <taxon>Pezizomycotina</taxon>
        <taxon>Sordariomycetes</taxon>
        <taxon>Hypocreomycetidae</taxon>
        <taxon>Hypocreales</taxon>
        <taxon>Ophiocordycipitaceae</taxon>
        <taxon>Ophiocordyceps</taxon>
    </lineage>
</organism>
<dbReference type="EMBL" id="NJEU01000023">
    <property type="protein sequence ID" value="PHH83199.1"/>
    <property type="molecule type" value="Genomic_DNA"/>
</dbReference>
<name>A0A2C5Y5P1_9HYPO</name>
<feature type="active site" description="Charge relay system" evidence="5">
    <location>
        <position position="74"/>
    </location>
</feature>
<dbReference type="CDD" id="cd04077">
    <property type="entry name" value="Peptidases_S8_PCSK9_ProteinaseK_like"/>
    <property type="match status" value="1"/>
</dbReference>
<proteinExistence type="inferred from homology"/>
<dbReference type="Pfam" id="PF00082">
    <property type="entry name" value="Peptidase_S8"/>
    <property type="match status" value="1"/>
</dbReference>
<dbReference type="InterPro" id="IPR050131">
    <property type="entry name" value="Peptidase_S8_subtilisin-like"/>
</dbReference>
<keyword evidence="9" id="KW-1185">Reference proteome</keyword>
<dbReference type="AlphaFoldDB" id="A0A2C5Y5P1"/>
<dbReference type="PROSITE" id="PS00138">
    <property type="entry name" value="SUBTILASE_SER"/>
    <property type="match status" value="1"/>
</dbReference>
<dbReference type="GO" id="GO:0004252">
    <property type="term" value="F:serine-type endopeptidase activity"/>
    <property type="evidence" value="ECO:0007669"/>
    <property type="project" value="UniProtKB-UniRule"/>
</dbReference>
<dbReference type="Proteomes" id="UP000224854">
    <property type="component" value="Unassembled WGS sequence"/>
</dbReference>
<dbReference type="FunFam" id="3.40.50.200:FF:000007">
    <property type="entry name" value="Subtilisin-like serine protease"/>
    <property type="match status" value="1"/>
</dbReference>
<dbReference type="Gene3D" id="3.40.50.200">
    <property type="entry name" value="Peptidase S8/S53 domain"/>
    <property type="match status" value="1"/>
</dbReference>
<dbReference type="SUPFAM" id="SSF52743">
    <property type="entry name" value="Subtilisin-like"/>
    <property type="match status" value="1"/>
</dbReference>
<accession>A0A2C5Y5P1</accession>
<dbReference type="PANTHER" id="PTHR43806:SF11">
    <property type="entry name" value="CEREVISIN-RELATED"/>
    <property type="match status" value="1"/>
</dbReference>
<keyword evidence="6" id="KW-0732">Signal</keyword>
<dbReference type="PROSITE" id="PS00137">
    <property type="entry name" value="SUBTILASE_HIS"/>
    <property type="match status" value="1"/>
</dbReference>
<keyword evidence="2 5" id="KW-0645">Protease</keyword>
<evidence type="ECO:0000256" key="1">
    <source>
        <dbReference type="ARBA" id="ARBA00011073"/>
    </source>
</evidence>
<comment type="caution">
    <text evidence="8">The sequence shown here is derived from an EMBL/GenBank/DDBJ whole genome shotgun (WGS) entry which is preliminary data.</text>
</comment>
<protein>
    <recommendedName>
        <fullName evidence="7">Peptidase S8/S53 domain-containing protein</fullName>
    </recommendedName>
</protein>
<evidence type="ECO:0000313" key="8">
    <source>
        <dbReference type="EMBL" id="PHH83199.1"/>
    </source>
</evidence>
<dbReference type="InterPro" id="IPR036852">
    <property type="entry name" value="Peptidase_S8/S53_dom_sf"/>
</dbReference>
<dbReference type="InterPro" id="IPR023828">
    <property type="entry name" value="Peptidase_S8_Ser-AS"/>
</dbReference>
<reference evidence="8 9" key="1">
    <citation type="submission" date="2017-06" db="EMBL/GenBank/DDBJ databases">
        <title>Ant-infecting Ophiocordyceps genomes reveal a high diversity of potential behavioral manipulation genes and a possible major role for enterotoxins.</title>
        <authorList>
            <person name="De Bekker C."/>
            <person name="Evans H.C."/>
            <person name="Brachmann A."/>
            <person name="Hughes D.P."/>
        </authorList>
    </citation>
    <scope>NUCLEOTIDE SEQUENCE [LARGE SCALE GENOMIC DNA]</scope>
    <source>
        <strain evidence="8 9">1348a</strain>
    </source>
</reference>
<sequence>MKVSTSLFFFWSLSAASPLISKRAGEIAQSNAPWNLRAISHRSPQSFSFINIFRDFKYYYDDEAGKDTVAYVIDGGIRVTHEEFEGRAENFYTNFQTPTGEDFFDDKMGHGTHVAGVIASKTYGVAKKARVLNVKVLHDKATSNARILAGFHASVKHAIQNNLRNRAVINLSIGGPPSLPSMNAAIDRSFKMSEGGIVTVVSAGNNHESAAKQEPAASREAITVGSIDKSWKISSFSNWGPEVDIFAPGGDVASLSSDSDTGTVVLSGTSMAAPHVAGLVLNGMSVLGKTSQDIRSFLDDTSTKGMITGDLLGSPNKLVNNNNVQQNSCKPDDKKC</sequence>
<dbReference type="InterPro" id="IPR034193">
    <property type="entry name" value="PCSK9_ProteinaseK-like"/>
</dbReference>
<dbReference type="PRINTS" id="PR00723">
    <property type="entry name" value="SUBTILISIN"/>
</dbReference>
<feature type="signal peptide" evidence="6">
    <location>
        <begin position="1"/>
        <end position="16"/>
    </location>
</feature>
<dbReference type="PROSITE" id="PS51892">
    <property type="entry name" value="SUBTILASE"/>
    <property type="match status" value="1"/>
</dbReference>
<evidence type="ECO:0000256" key="4">
    <source>
        <dbReference type="ARBA" id="ARBA00022825"/>
    </source>
</evidence>
<comment type="similarity">
    <text evidence="1 5">Belongs to the peptidase S8 family.</text>
</comment>
<evidence type="ECO:0000256" key="6">
    <source>
        <dbReference type="SAM" id="SignalP"/>
    </source>
</evidence>
<evidence type="ECO:0000313" key="9">
    <source>
        <dbReference type="Proteomes" id="UP000224854"/>
    </source>
</evidence>
<dbReference type="OrthoDB" id="4927530at2759"/>
<dbReference type="InterPro" id="IPR000209">
    <property type="entry name" value="Peptidase_S8/S53_dom"/>
</dbReference>
<feature type="chain" id="PRO_5012722301" description="Peptidase S8/S53 domain-containing protein" evidence="6">
    <location>
        <begin position="17"/>
        <end position="336"/>
    </location>
</feature>
<evidence type="ECO:0000256" key="5">
    <source>
        <dbReference type="PROSITE-ProRule" id="PRU01240"/>
    </source>
</evidence>